<evidence type="ECO:0000256" key="2">
    <source>
        <dbReference type="SAM" id="MobiDB-lite"/>
    </source>
</evidence>
<feature type="coiled-coil region" evidence="1">
    <location>
        <begin position="79"/>
        <end position="113"/>
    </location>
</feature>
<dbReference type="eggNOG" id="ENOG5032W3H">
    <property type="taxonomic scope" value="Bacteria"/>
</dbReference>
<dbReference type="Pfam" id="PF18915">
    <property type="entry name" value="DUF5667"/>
    <property type="match status" value="1"/>
</dbReference>
<dbReference type="OrthoDB" id="2168789at2"/>
<sequence>MKKLVIATTVCLLLVAGVVHANQEKDIVSPESELYETVRVIEETTIELTKDPGEKTLLEDEYAKNRLLEAEEMLAVGNEEAAESSIDDYNEHMDAIEKNLAEAKERGKDISEVEVIINENMEKRSENLRSLLDRDDIPEQAKAGITKAIENQAKAKQRAEEARSQARAKGNGASQEKGKQEKQKGQERAEQARQQGQERAEQGQANKPENPGRP</sequence>
<evidence type="ECO:0000313" key="5">
    <source>
        <dbReference type="EMBL" id="KHF38704.1"/>
    </source>
</evidence>
<comment type="caution">
    <text evidence="5">The sequence shown here is derived from an EMBL/GenBank/DDBJ whole genome shotgun (WGS) entry which is preliminary data.</text>
</comment>
<dbReference type="Proteomes" id="UP000030832">
    <property type="component" value="Unassembled WGS sequence"/>
</dbReference>
<evidence type="ECO:0000256" key="3">
    <source>
        <dbReference type="SAM" id="SignalP"/>
    </source>
</evidence>
<name>A0A0B0IF53_9BACI</name>
<feature type="chain" id="PRO_5002076086" description="DUF5667 domain-containing protein" evidence="3">
    <location>
        <begin position="22"/>
        <end position="214"/>
    </location>
</feature>
<gene>
    <name evidence="5" type="ORF">LQ50_19705</name>
</gene>
<keyword evidence="3" id="KW-0732">Signal</keyword>
<evidence type="ECO:0000256" key="1">
    <source>
        <dbReference type="SAM" id="Coils"/>
    </source>
</evidence>
<proteinExistence type="predicted"/>
<feature type="compositionally biased region" description="Low complexity" evidence="2">
    <location>
        <begin position="165"/>
        <end position="175"/>
    </location>
</feature>
<feature type="compositionally biased region" description="Basic and acidic residues" evidence="2">
    <location>
        <begin position="176"/>
        <end position="201"/>
    </location>
</feature>
<reference evidence="5 6" key="1">
    <citation type="submission" date="2014-09" db="EMBL/GenBank/DDBJ databases">
        <title>Genome sequencing and annotation of Bacillus Okhensis strain Kh10-101T.</title>
        <authorList>
            <person name="Prakash J.S."/>
        </authorList>
    </citation>
    <scope>NUCLEOTIDE SEQUENCE [LARGE SCALE GENOMIC DNA]</scope>
    <source>
        <strain evidence="6">Kh10-101T</strain>
    </source>
</reference>
<feature type="signal peptide" evidence="3">
    <location>
        <begin position="1"/>
        <end position="21"/>
    </location>
</feature>
<organism evidence="5 6">
    <name type="scientific">Halalkalibacter okhensis</name>
    <dbReference type="NCBI Taxonomy" id="333138"/>
    <lineage>
        <taxon>Bacteria</taxon>
        <taxon>Bacillati</taxon>
        <taxon>Bacillota</taxon>
        <taxon>Bacilli</taxon>
        <taxon>Bacillales</taxon>
        <taxon>Bacillaceae</taxon>
        <taxon>Halalkalibacter</taxon>
    </lineage>
</organism>
<dbReference type="InterPro" id="IPR043725">
    <property type="entry name" value="DUF5667"/>
</dbReference>
<evidence type="ECO:0000259" key="4">
    <source>
        <dbReference type="Pfam" id="PF18915"/>
    </source>
</evidence>
<keyword evidence="6" id="KW-1185">Reference proteome</keyword>
<dbReference type="AlphaFoldDB" id="A0A0B0IF53"/>
<evidence type="ECO:0000313" key="6">
    <source>
        <dbReference type="Proteomes" id="UP000030832"/>
    </source>
</evidence>
<protein>
    <recommendedName>
        <fullName evidence="4">DUF5667 domain-containing protein</fullName>
    </recommendedName>
</protein>
<keyword evidence="1" id="KW-0175">Coiled coil</keyword>
<feature type="region of interest" description="Disordered" evidence="2">
    <location>
        <begin position="151"/>
        <end position="214"/>
    </location>
</feature>
<feature type="domain" description="DUF5667" evidence="4">
    <location>
        <begin position="28"/>
        <end position="119"/>
    </location>
</feature>
<dbReference type="STRING" id="333138.LQ50_19705"/>
<accession>A0A0B0IF53</accession>
<dbReference type="RefSeq" id="WP_034632087.1">
    <property type="nucleotide sequence ID" value="NZ_JRJU01000032.1"/>
</dbReference>
<dbReference type="EMBL" id="JRJU01000032">
    <property type="protein sequence ID" value="KHF38704.1"/>
    <property type="molecule type" value="Genomic_DNA"/>
</dbReference>